<protein>
    <submittedName>
        <fullName evidence="2">Uncharacterized protein</fullName>
    </submittedName>
</protein>
<dbReference type="Proteomes" id="UP000176609">
    <property type="component" value="Unassembled WGS sequence"/>
</dbReference>
<evidence type="ECO:0000256" key="1">
    <source>
        <dbReference type="SAM" id="Phobius"/>
    </source>
</evidence>
<proteinExistence type="predicted"/>
<sequence>MKKSYTHKPKHNWFLTPNIIILMFLIIVIGLTIINLSKPMIWRGEAATDTLRLNNMQVQAGYEVINESSCNGFCTPWDDRRVAQCNGNVAVSRNGCGQLGAGCIWRGGADQCFRDGLGLKVNYCGQLCPKTVPTNVPSSPVVKVYCDGNTITQLRENGNVSKMIGCGQDVCVSSETAPDEKLFNDITDDKGQTWAGCRESCANYKSFCSWAGQGTNNNLISGTCEIDKQFCFYMTGSDNSGFVKQITCSSKGDKPHVALVLEKDCRPNSCNGTLTDCGSSPNPPFNRINPDVSPTSVPSDPCYGKLRGPQIINDTCYICYGSWDGRWGSVIPTTYYKNYSQCQQSTPAPVIDSQVGRAISGTITVKSPNQALLYDVYVYLYHDKSVNNSNSWVGDQSLSLGKHEATYNRPFSFTGLNPGYRYGVSVQIIKDQRPIGTVVTACFGGTKLENTCVFSPKDSGSADFIVEIPGSNN</sequence>
<keyword evidence="1" id="KW-1133">Transmembrane helix</keyword>
<reference evidence="2 3" key="1">
    <citation type="journal article" date="2016" name="Nat. Commun.">
        <title>Thousands of microbial genomes shed light on interconnected biogeochemical processes in an aquifer system.</title>
        <authorList>
            <person name="Anantharaman K."/>
            <person name="Brown C.T."/>
            <person name="Hug L.A."/>
            <person name="Sharon I."/>
            <person name="Castelle C.J."/>
            <person name="Probst A.J."/>
            <person name="Thomas B.C."/>
            <person name="Singh A."/>
            <person name="Wilkins M.J."/>
            <person name="Karaoz U."/>
            <person name="Brodie E.L."/>
            <person name="Williams K.H."/>
            <person name="Hubbard S.S."/>
            <person name="Banfield J.F."/>
        </authorList>
    </citation>
    <scope>NUCLEOTIDE SEQUENCE [LARGE SCALE GENOMIC DNA]</scope>
</reference>
<accession>A0A1F6AQT3</accession>
<keyword evidence="1" id="KW-0472">Membrane</keyword>
<evidence type="ECO:0000313" key="3">
    <source>
        <dbReference type="Proteomes" id="UP000176609"/>
    </source>
</evidence>
<gene>
    <name evidence="2" type="ORF">A2960_02835</name>
</gene>
<name>A0A1F6AQT3_9BACT</name>
<dbReference type="EMBL" id="MFJR01000007">
    <property type="protein sequence ID" value="OGG27056.1"/>
    <property type="molecule type" value="Genomic_DNA"/>
</dbReference>
<feature type="transmembrane region" description="Helical" evidence="1">
    <location>
        <begin position="12"/>
        <end position="34"/>
    </location>
</feature>
<evidence type="ECO:0000313" key="2">
    <source>
        <dbReference type="EMBL" id="OGG27056.1"/>
    </source>
</evidence>
<comment type="caution">
    <text evidence="2">The sequence shown here is derived from an EMBL/GenBank/DDBJ whole genome shotgun (WGS) entry which is preliminary data.</text>
</comment>
<keyword evidence="1" id="KW-0812">Transmembrane</keyword>
<organism evidence="2 3">
    <name type="scientific">Candidatus Gottesmanbacteria bacterium RIFCSPLOWO2_01_FULL_39_12b</name>
    <dbReference type="NCBI Taxonomy" id="1798388"/>
    <lineage>
        <taxon>Bacteria</taxon>
        <taxon>Candidatus Gottesmaniibacteriota</taxon>
    </lineage>
</organism>
<dbReference type="AlphaFoldDB" id="A0A1F6AQT3"/>